<feature type="domain" description="Tc1-like transposase DDE" evidence="1">
    <location>
        <begin position="17"/>
        <end position="88"/>
    </location>
</feature>
<gene>
    <name evidence="2" type="ORF">APZ42_007679</name>
</gene>
<dbReference type="AlphaFoldDB" id="A0A162D1M6"/>
<organism evidence="2 3">
    <name type="scientific">Daphnia magna</name>
    <dbReference type="NCBI Taxonomy" id="35525"/>
    <lineage>
        <taxon>Eukaryota</taxon>
        <taxon>Metazoa</taxon>
        <taxon>Ecdysozoa</taxon>
        <taxon>Arthropoda</taxon>
        <taxon>Crustacea</taxon>
        <taxon>Branchiopoda</taxon>
        <taxon>Diplostraca</taxon>
        <taxon>Cladocera</taxon>
        <taxon>Anomopoda</taxon>
        <taxon>Daphniidae</taxon>
        <taxon>Daphnia</taxon>
    </lineage>
</organism>
<dbReference type="InterPro" id="IPR036397">
    <property type="entry name" value="RNaseH_sf"/>
</dbReference>
<sequence length="98" mass="10980">MNNLTSAQYLTNVLEGVLLPYVEEVFPAGEPVTFVQDNSTIHNAINTRNWLAQHAQLIALDWPTKGADMNPIENVWGYLVSKLTNSRSPEGMPFHARD</sequence>
<dbReference type="InterPro" id="IPR038717">
    <property type="entry name" value="Tc1-like_DDE_dom"/>
</dbReference>
<dbReference type="Gene3D" id="3.30.420.10">
    <property type="entry name" value="Ribonuclease H-like superfamily/Ribonuclease H"/>
    <property type="match status" value="1"/>
</dbReference>
<comment type="caution">
    <text evidence="2">The sequence shown here is derived from an EMBL/GenBank/DDBJ whole genome shotgun (WGS) entry which is preliminary data.</text>
</comment>
<protein>
    <recommendedName>
        <fullName evidence="1">Tc1-like transposase DDE domain-containing protein</fullName>
    </recommendedName>
</protein>
<evidence type="ECO:0000313" key="2">
    <source>
        <dbReference type="EMBL" id="KZR97444.1"/>
    </source>
</evidence>
<dbReference type="Proteomes" id="UP000076858">
    <property type="component" value="Unassembled WGS sequence"/>
</dbReference>
<dbReference type="OrthoDB" id="6367375at2759"/>
<dbReference type="GO" id="GO:0003676">
    <property type="term" value="F:nucleic acid binding"/>
    <property type="evidence" value="ECO:0007669"/>
    <property type="project" value="InterPro"/>
</dbReference>
<feature type="non-terminal residue" evidence="2">
    <location>
        <position position="98"/>
    </location>
</feature>
<keyword evidence="3" id="KW-1185">Reference proteome</keyword>
<dbReference type="EMBL" id="LRGB01021406">
    <property type="protein sequence ID" value="KZR97444.1"/>
    <property type="molecule type" value="Genomic_DNA"/>
</dbReference>
<reference evidence="2 3" key="1">
    <citation type="submission" date="2016-03" db="EMBL/GenBank/DDBJ databases">
        <title>EvidentialGene: Evidence-directed Construction of Genes on Genomes.</title>
        <authorList>
            <person name="Gilbert D.G."/>
            <person name="Choi J.-H."/>
            <person name="Mockaitis K."/>
            <person name="Colbourne J."/>
            <person name="Pfrender M."/>
        </authorList>
    </citation>
    <scope>NUCLEOTIDE SEQUENCE [LARGE SCALE GENOMIC DNA]</scope>
    <source>
        <strain evidence="2 3">Xinb3</strain>
        <tissue evidence="2">Complete organism</tissue>
    </source>
</reference>
<evidence type="ECO:0000259" key="1">
    <source>
        <dbReference type="Pfam" id="PF13358"/>
    </source>
</evidence>
<dbReference type="Pfam" id="PF13358">
    <property type="entry name" value="DDE_3"/>
    <property type="match status" value="1"/>
</dbReference>
<evidence type="ECO:0000313" key="3">
    <source>
        <dbReference type="Proteomes" id="UP000076858"/>
    </source>
</evidence>
<proteinExistence type="predicted"/>
<accession>A0A162D1M6</accession>
<dbReference type="STRING" id="35525.A0A162D1M6"/>
<name>A0A162D1M6_9CRUS</name>